<gene>
    <name evidence="1" type="ORF">SORBI_3002G169500</name>
</gene>
<protein>
    <submittedName>
        <fullName evidence="1">Uncharacterized protein</fullName>
    </submittedName>
</protein>
<evidence type="ECO:0000313" key="2">
    <source>
        <dbReference type="Proteomes" id="UP000000768"/>
    </source>
</evidence>
<keyword evidence="2" id="KW-1185">Reference proteome</keyword>
<evidence type="ECO:0000313" key="1">
    <source>
        <dbReference type="EMBL" id="KXG35405.1"/>
    </source>
</evidence>
<reference evidence="1 2" key="1">
    <citation type="journal article" date="2009" name="Nature">
        <title>The Sorghum bicolor genome and the diversification of grasses.</title>
        <authorList>
            <person name="Paterson A.H."/>
            <person name="Bowers J.E."/>
            <person name="Bruggmann R."/>
            <person name="Dubchak I."/>
            <person name="Grimwood J."/>
            <person name="Gundlach H."/>
            <person name="Haberer G."/>
            <person name="Hellsten U."/>
            <person name="Mitros T."/>
            <person name="Poliakov A."/>
            <person name="Schmutz J."/>
            <person name="Spannagl M."/>
            <person name="Tang H."/>
            <person name="Wang X."/>
            <person name="Wicker T."/>
            <person name="Bharti A.K."/>
            <person name="Chapman J."/>
            <person name="Feltus F.A."/>
            <person name="Gowik U."/>
            <person name="Grigoriev I.V."/>
            <person name="Lyons E."/>
            <person name="Maher C.A."/>
            <person name="Martis M."/>
            <person name="Narechania A."/>
            <person name="Otillar R.P."/>
            <person name="Penning B.W."/>
            <person name="Salamov A.A."/>
            <person name="Wang Y."/>
            <person name="Zhang L."/>
            <person name="Carpita N.C."/>
            <person name="Freeling M."/>
            <person name="Gingle A.R."/>
            <person name="Hash C.T."/>
            <person name="Keller B."/>
            <person name="Klein P."/>
            <person name="Kresovich S."/>
            <person name="McCann M.C."/>
            <person name="Ming R."/>
            <person name="Peterson D.G."/>
            <person name="Mehboob-ur-Rahman"/>
            <person name="Ware D."/>
            <person name="Westhoff P."/>
            <person name="Mayer K.F."/>
            <person name="Messing J."/>
            <person name="Rokhsar D.S."/>
        </authorList>
    </citation>
    <scope>NUCLEOTIDE SEQUENCE [LARGE SCALE GENOMIC DNA]</scope>
    <source>
        <strain evidence="2">cv. BTx623</strain>
    </source>
</reference>
<dbReference type="Gramene" id="KXG35405">
    <property type="protein sequence ID" value="KXG35405"/>
    <property type="gene ID" value="SORBI_3002G169500"/>
</dbReference>
<proteinExistence type="predicted"/>
<dbReference type="AlphaFoldDB" id="A0A1B6QBV8"/>
<accession>A0A1B6QBV8</accession>
<sequence>MEKIGEGVGSSVSVPMPCDRIGEGGATSVPIPKMCAGGVRQKEAMKVGVSGGDGSLEHVINIGRSRLRVDHRSQLYVLDLEDEGIGMEVGLYVPNSEEDGGSHGYRRRQLCRCAWLAVADVGGYKRAHAVVA</sequence>
<dbReference type="EMBL" id="CM000761">
    <property type="protein sequence ID" value="KXG35405.1"/>
    <property type="molecule type" value="Genomic_DNA"/>
</dbReference>
<dbReference type="Proteomes" id="UP000000768">
    <property type="component" value="Chromosome 2"/>
</dbReference>
<name>A0A1B6QBV8_SORBI</name>
<dbReference type="OMA" id="EGIGMEV"/>
<dbReference type="InParanoid" id="A0A1B6QBV8"/>
<organism evidence="1 2">
    <name type="scientific">Sorghum bicolor</name>
    <name type="common">Sorghum</name>
    <name type="synonym">Sorghum vulgare</name>
    <dbReference type="NCBI Taxonomy" id="4558"/>
    <lineage>
        <taxon>Eukaryota</taxon>
        <taxon>Viridiplantae</taxon>
        <taxon>Streptophyta</taxon>
        <taxon>Embryophyta</taxon>
        <taxon>Tracheophyta</taxon>
        <taxon>Spermatophyta</taxon>
        <taxon>Magnoliopsida</taxon>
        <taxon>Liliopsida</taxon>
        <taxon>Poales</taxon>
        <taxon>Poaceae</taxon>
        <taxon>PACMAD clade</taxon>
        <taxon>Panicoideae</taxon>
        <taxon>Andropogonodae</taxon>
        <taxon>Andropogoneae</taxon>
        <taxon>Sorghinae</taxon>
        <taxon>Sorghum</taxon>
    </lineage>
</organism>
<reference evidence="2" key="2">
    <citation type="journal article" date="2018" name="Plant J.">
        <title>The Sorghum bicolor reference genome: improved assembly, gene annotations, a transcriptome atlas, and signatures of genome organization.</title>
        <authorList>
            <person name="McCormick R.F."/>
            <person name="Truong S.K."/>
            <person name="Sreedasyam A."/>
            <person name="Jenkins J."/>
            <person name="Shu S."/>
            <person name="Sims D."/>
            <person name="Kennedy M."/>
            <person name="Amirebrahimi M."/>
            <person name="Weers B.D."/>
            <person name="McKinley B."/>
            <person name="Mattison A."/>
            <person name="Morishige D.T."/>
            <person name="Grimwood J."/>
            <person name="Schmutz J."/>
            <person name="Mullet J.E."/>
        </authorList>
    </citation>
    <scope>NUCLEOTIDE SEQUENCE [LARGE SCALE GENOMIC DNA]</scope>
    <source>
        <strain evidence="2">cv. BTx623</strain>
    </source>
</reference>